<evidence type="ECO:0000256" key="7">
    <source>
        <dbReference type="ARBA" id="ARBA00023125"/>
    </source>
</evidence>
<keyword evidence="9" id="KW-0539">Nucleus</keyword>
<dbReference type="Pfam" id="PF01286">
    <property type="entry name" value="XPA_N"/>
    <property type="match status" value="1"/>
</dbReference>
<reference evidence="13 14" key="2">
    <citation type="submission" date="2018-11" db="EMBL/GenBank/DDBJ databases">
        <authorList>
            <consortium name="Pathogen Informatics"/>
        </authorList>
    </citation>
    <scope>NUCLEOTIDE SEQUENCE [LARGE SCALE GENOMIC DNA]</scope>
    <source>
        <strain evidence="13 14">Egypt</strain>
    </source>
</reference>
<comment type="subcellular location">
    <subcellularLocation>
        <location evidence="1">Nucleus</location>
    </subcellularLocation>
</comment>
<feature type="transmembrane region" description="Helical" evidence="11">
    <location>
        <begin position="16"/>
        <end position="37"/>
    </location>
</feature>
<evidence type="ECO:0000313" key="13">
    <source>
        <dbReference type="EMBL" id="VDP91799.1"/>
    </source>
</evidence>
<evidence type="ECO:0000256" key="11">
    <source>
        <dbReference type="SAM" id="Phobius"/>
    </source>
</evidence>
<feature type="compositionally biased region" description="Basic residues" evidence="10">
    <location>
        <begin position="122"/>
        <end position="131"/>
    </location>
</feature>
<accession>A0A183B5P2</accession>
<evidence type="ECO:0000256" key="9">
    <source>
        <dbReference type="ARBA" id="ARBA00023242"/>
    </source>
</evidence>
<keyword evidence="8" id="KW-0234">DNA repair</keyword>
<organism evidence="15">
    <name type="scientific">Echinostoma caproni</name>
    <dbReference type="NCBI Taxonomy" id="27848"/>
    <lineage>
        <taxon>Eukaryota</taxon>
        <taxon>Metazoa</taxon>
        <taxon>Spiralia</taxon>
        <taxon>Lophotrochozoa</taxon>
        <taxon>Platyhelminthes</taxon>
        <taxon>Trematoda</taxon>
        <taxon>Digenea</taxon>
        <taxon>Plagiorchiida</taxon>
        <taxon>Echinostomata</taxon>
        <taxon>Echinostomatoidea</taxon>
        <taxon>Echinostomatidae</taxon>
        <taxon>Echinostoma</taxon>
    </lineage>
</organism>
<dbReference type="GO" id="GO:0000110">
    <property type="term" value="C:nucleotide-excision repair factor 1 complex"/>
    <property type="evidence" value="ECO:0007669"/>
    <property type="project" value="TreeGrafter"/>
</dbReference>
<name>A0A183B5P2_9TREM</name>
<dbReference type="AlphaFoldDB" id="A0A183B5P2"/>
<dbReference type="GO" id="GO:0006284">
    <property type="term" value="P:base-excision repair"/>
    <property type="evidence" value="ECO:0007669"/>
    <property type="project" value="TreeGrafter"/>
</dbReference>
<evidence type="ECO:0000256" key="3">
    <source>
        <dbReference type="ARBA" id="ARBA00022723"/>
    </source>
</evidence>
<dbReference type="GO" id="GO:0003684">
    <property type="term" value="F:damaged DNA binding"/>
    <property type="evidence" value="ECO:0007669"/>
    <property type="project" value="InterPro"/>
</dbReference>
<dbReference type="InterPro" id="IPR022652">
    <property type="entry name" value="Znf_XPA_CS"/>
</dbReference>
<protein>
    <submittedName>
        <fullName evidence="15">XPA_C domain-containing protein</fullName>
    </submittedName>
</protein>
<reference evidence="15" key="1">
    <citation type="submission" date="2016-06" db="UniProtKB">
        <authorList>
            <consortium name="WormBaseParasite"/>
        </authorList>
    </citation>
    <scope>IDENTIFICATION</scope>
</reference>
<keyword evidence="11" id="KW-0472">Membrane</keyword>
<evidence type="ECO:0000256" key="8">
    <source>
        <dbReference type="ARBA" id="ARBA00023204"/>
    </source>
</evidence>
<dbReference type="Proteomes" id="UP000272942">
    <property type="component" value="Unassembled WGS sequence"/>
</dbReference>
<dbReference type="InterPro" id="IPR022656">
    <property type="entry name" value="XPA_C"/>
</dbReference>
<keyword evidence="14" id="KW-1185">Reference proteome</keyword>
<evidence type="ECO:0000256" key="4">
    <source>
        <dbReference type="ARBA" id="ARBA00022763"/>
    </source>
</evidence>
<keyword evidence="4" id="KW-0227">DNA damage</keyword>
<dbReference type="Gene3D" id="3.90.530.10">
    <property type="entry name" value="XPA C-terminal domain"/>
    <property type="match status" value="1"/>
</dbReference>
<keyword evidence="11" id="KW-0812">Transmembrane</keyword>
<evidence type="ECO:0000256" key="5">
    <source>
        <dbReference type="ARBA" id="ARBA00022771"/>
    </source>
</evidence>
<dbReference type="OrthoDB" id="68328at2759"/>
<feature type="region of interest" description="Disordered" evidence="10">
    <location>
        <begin position="103"/>
        <end position="158"/>
    </location>
</feature>
<dbReference type="SUPFAM" id="SSF57716">
    <property type="entry name" value="Glucocorticoid receptor-like (DNA-binding domain)"/>
    <property type="match status" value="1"/>
</dbReference>
<dbReference type="PANTHER" id="PTHR10142:SF0">
    <property type="entry name" value="DNA REPAIR PROTEIN COMPLEMENTING XP-A CELLS"/>
    <property type="match status" value="1"/>
</dbReference>
<dbReference type="WBParaSite" id="ECPE_0001456701-mRNA-1">
    <property type="protein sequence ID" value="ECPE_0001456701-mRNA-1"/>
    <property type="gene ID" value="ECPE_0001456701"/>
</dbReference>
<dbReference type="InterPro" id="IPR009061">
    <property type="entry name" value="DNA-bd_dom_put_sf"/>
</dbReference>
<comment type="similarity">
    <text evidence="2">Belongs to the XPA family.</text>
</comment>
<dbReference type="EMBL" id="UZAN01057790">
    <property type="protein sequence ID" value="VDP91799.1"/>
    <property type="molecule type" value="Genomic_DNA"/>
</dbReference>
<dbReference type="SUPFAM" id="SSF46955">
    <property type="entry name" value="Putative DNA-binding domain"/>
    <property type="match status" value="1"/>
</dbReference>
<evidence type="ECO:0000256" key="1">
    <source>
        <dbReference type="ARBA" id="ARBA00004123"/>
    </source>
</evidence>
<dbReference type="GO" id="GO:0070914">
    <property type="term" value="P:UV-damage excision repair"/>
    <property type="evidence" value="ECO:0007669"/>
    <property type="project" value="TreeGrafter"/>
</dbReference>
<dbReference type="InterPro" id="IPR000465">
    <property type="entry name" value="XPA/RAD14"/>
</dbReference>
<gene>
    <name evidence="13" type="ORF">ECPE_LOCUS14527</name>
</gene>
<evidence type="ECO:0000256" key="2">
    <source>
        <dbReference type="ARBA" id="ARBA00005548"/>
    </source>
</evidence>
<dbReference type="GO" id="GO:0008270">
    <property type="term" value="F:zinc ion binding"/>
    <property type="evidence" value="ECO:0007669"/>
    <property type="project" value="UniProtKB-KW"/>
</dbReference>
<keyword evidence="6" id="KW-0862">Zinc</keyword>
<sequence length="300" mass="34415">MGASRDLSRKAFEFRIIVLFAAALIIGPLFVSALSLMHPMRQAERGRDSTLLTGGCPAWASVSCPVKHDVYVSVKRSKLTHTTIGCGGFIPETEDLQSKALSQTFEKDEELTDEESREHGQHKVRRKKRRQLVSDPTDEPPPEEMEEQIPRAPDQETPVCDHCGRRFEASFLRKHFDVDVCDSCRDPKGIHTLVTKSTAKDRYLLNDVDLDVAERALSLWGSEEALEAERKRRTERIETSKLKQYNKKLKELKVQTRSSLYMKTTKMHEHTFGPETYDAEQDVYTKRCTQCEYTTTFEKL</sequence>
<dbReference type="PANTHER" id="PTHR10142">
    <property type="entry name" value="DNA REPAIR PROTEIN COMPLEMENTING XP-A CELLS"/>
    <property type="match status" value="1"/>
</dbReference>
<evidence type="ECO:0000256" key="10">
    <source>
        <dbReference type="SAM" id="MobiDB-lite"/>
    </source>
</evidence>
<keyword evidence="5" id="KW-0863">Zinc-finger</keyword>
<feature type="compositionally biased region" description="Acidic residues" evidence="10">
    <location>
        <begin position="136"/>
        <end position="147"/>
    </location>
</feature>
<dbReference type="Pfam" id="PF05181">
    <property type="entry name" value="XPA_C"/>
    <property type="match status" value="1"/>
</dbReference>
<evidence type="ECO:0000313" key="14">
    <source>
        <dbReference type="Proteomes" id="UP000272942"/>
    </source>
</evidence>
<evidence type="ECO:0000256" key="6">
    <source>
        <dbReference type="ARBA" id="ARBA00022833"/>
    </source>
</evidence>
<keyword evidence="11" id="KW-1133">Transmembrane helix</keyword>
<keyword evidence="7" id="KW-0238">DNA-binding</keyword>
<evidence type="ECO:0000259" key="12">
    <source>
        <dbReference type="Pfam" id="PF05181"/>
    </source>
</evidence>
<proteinExistence type="inferred from homology"/>
<dbReference type="GO" id="GO:1901255">
    <property type="term" value="P:nucleotide-excision repair involved in interstrand cross-link repair"/>
    <property type="evidence" value="ECO:0007669"/>
    <property type="project" value="TreeGrafter"/>
</dbReference>
<evidence type="ECO:0000313" key="15">
    <source>
        <dbReference type="WBParaSite" id="ECPE_0001456701-mRNA-1"/>
    </source>
</evidence>
<dbReference type="InterPro" id="IPR037129">
    <property type="entry name" value="XPA_sf"/>
</dbReference>
<feature type="domain" description="XPA C-terminal" evidence="12">
    <location>
        <begin position="191"/>
        <end position="218"/>
    </location>
</feature>
<keyword evidence="3" id="KW-0479">Metal-binding</keyword>
<dbReference type="GO" id="GO:0000715">
    <property type="term" value="P:nucleotide-excision repair, DNA damage recognition"/>
    <property type="evidence" value="ECO:0007669"/>
    <property type="project" value="TreeGrafter"/>
</dbReference>